<dbReference type="AlphaFoldDB" id="A0AAQ3JT15"/>
<proteinExistence type="predicted"/>
<dbReference type="Gene3D" id="2.20.25.80">
    <property type="entry name" value="WRKY domain"/>
    <property type="match status" value="1"/>
</dbReference>
<organism evidence="8 9">
    <name type="scientific">Canna indica</name>
    <name type="common">Indian-shot</name>
    <dbReference type="NCBI Taxonomy" id="4628"/>
    <lineage>
        <taxon>Eukaryota</taxon>
        <taxon>Viridiplantae</taxon>
        <taxon>Streptophyta</taxon>
        <taxon>Embryophyta</taxon>
        <taxon>Tracheophyta</taxon>
        <taxon>Spermatophyta</taxon>
        <taxon>Magnoliopsida</taxon>
        <taxon>Liliopsida</taxon>
        <taxon>Zingiberales</taxon>
        <taxon>Cannaceae</taxon>
        <taxon>Canna</taxon>
    </lineage>
</organism>
<sequence>MMAVGRMGRREVDDLMAVQEAAAAGVRSLEHLSFQLSHQRSAPDCREITDHTVSKLKKVMSVLNRTGHARFRRGPVAAASPPSESVPAPESLSRLPEPPKLPPQLQQAQPLPLPFQPRPLMAPKSLTLDFAQPKADPASVALTLSFSTSTTSSSANSSFLSTLTGEGSVTNGKLGPAILAAAPLATAPSSGRPPLASSHKKRCLGDARGHGPANVRTEVAEGKHAGSSCHCSKKKKSRMKRVVRVPAISSRNADIPADEHSWRKYGQKPIKGSPYPRGYYKCSSVRGCPARKHVERAPDDPRMLIVTYEGEHRHTPSAGAISATDMAVDQRPGGGTF</sequence>
<dbReference type="GO" id="GO:0043565">
    <property type="term" value="F:sequence-specific DNA binding"/>
    <property type="evidence" value="ECO:0007669"/>
    <property type="project" value="InterPro"/>
</dbReference>
<evidence type="ECO:0000256" key="6">
    <source>
        <dbReference type="SAM" id="MobiDB-lite"/>
    </source>
</evidence>
<evidence type="ECO:0000256" key="4">
    <source>
        <dbReference type="ARBA" id="ARBA00023163"/>
    </source>
</evidence>
<evidence type="ECO:0000313" key="8">
    <source>
        <dbReference type="EMBL" id="WOK95008.1"/>
    </source>
</evidence>
<dbReference type="InterPro" id="IPR036576">
    <property type="entry name" value="WRKY_dom_sf"/>
</dbReference>
<evidence type="ECO:0000256" key="2">
    <source>
        <dbReference type="ARBA" id="ARBA00023015"/>
    </source>
</evidence>
<dbReference type="GO" id="GO:0003700">
    <property type="term" value="F:DNA-binding transcription factor activity"/>
    <property type="evidence" value="ECO:0007669"/>
    <property type="project" value="InterPro"/>
</dbReference>
<dbReference type="Pfam" id="PF10533">
    <property type="entry name" value="Plant_zn_clust"/>
    <property type="match status" value="1"/>
</dbReference>
<keyword evidence="9" id="KW-1185">Reference proteome</keyword>
<name>A0AAQ3JT15_9LILI</name>
<evidence type="ECO:0000313" key="9">
    <source>
        <dbReference type="Proteomes" id="UP001327560"/>
    </source>
</evidence>
<dbReference type="Proteomes" id="UP001327560">
    <property type="component" value="Chromosome 1"/>
</dbReference>
<evidence type="ECO:0000256" key="1">
    <source>
        <dbReference type="ARBA" id="ARBA00004123"/>
    </source>
</evidence>
<feature type="region of interest" description="Disordered" evidence="6">
    <location>
        <begin position="72"/>
        <end position="117"/>
    </location>
</feature>
<feature type="domain" description="WRKY" evidence="7">
    <location>
        <begin position="251"/>
        <end position="317"/>
    </location>
</feature>
<dbReference type="GO" id="GO:0005634">
    <property type="term" value="C:nucleus"/>
    <property type="evidence" value="ECO:0007669"/>
    <property type="project" value="UniProtKB-SubCell"/>
</dbReference>
<dbReference type="InterPro" id="IPR044810">
    <property type="entry name" value="WRKY_plant"/>
</dbReference>
<protein>
    <recommendedName>
        <fullName evidence="7">WRKY domain-containing protein</fullName>
    </recommendedName>
</protein>
<keyword evidence="4" id="KW-0804">Transcription</keyword>
<keyword evidence="3" id="KW-0238">DNA-binding</keyword>
<dbReference type="SMART" id="SM00774">
    <property type="entry name" value="WRKY"/>
    <property type="match status" value="1"/>
</dbReference>
<feature type="region of interest" description="Disordered" evidence="6">
    <location>
        <begin position="187"/>
        <end position="209"/>
    </location>
</feature>
<dbReference type="SUPFAM" id="SSF118290">
    <property type="entry name" value="WRKY DNA-binding domain"/>
    <property type="match status" value="1"/>
</dbReference>
<feature type="region of interest" description="Disordered" evidence="6">
    <location>
        <begin position="315"/>
        <end position="337"/>
    </location>
</feature>
<reference evidence="8 9" key="1">
    <citation type="submission" date="2023-10" db="EMBL/GenBank/DDBJ databases">
        <title>Chromosome-scale genome assembly provides insights into flower coloration mechanisms of Canna indica.</title>
        <authorList>
            <person name="Li C."/>
        </authorList>
    </citation>
    <scope>NUCLEOTIDE SEQUENCE [LARGE SCALE GENOMIC DNA]</scope>
    <source>
        <tissue evidence="8">Flower</tissue>
    </source>
</reference>
<dbReference type="EMBL" id="CP136890">
    <property type="protein sequence ID" value="WOK95008.1"/>
    <property type="molecule type" value="Genomic_DNA"/>
</dbReference>
<dbReference type="InterPro" id="IPR003657">
    <property type="entry name" value="WRKY_dom"/>
</dbReference>
<dbReference type="PROSITE" id="PS50811">
    <property type="entry name" value="WRKY"/>
    <property type="match status" value="1"/>
</dbReference>
<dbReference type="Pfam" id="PF03106">
    <property type="entry name" value="WRKY"/>
    <property type="match status" value="1"/>
</dbReference>
<comment type="subcellular location">
    <subcellularLocation>
        <location evidence="1">Nucleus</location>
    </subcellularLocation>
</comment>
<dbReference type="PANTHER" id="PTHR31282">
    <property type="entry name" value="WRKY TRANSCRIPTION FACTOR 21-RELATED"/>
    <property type="match status" value="1"/>
</dbReference>
<evidence type="ECO:0000256" key="5">
    <source>
        <dbReference type="ARBA" id="ARBA00023242"/>
    </source>
</evidence>
<evidence type="ECO:0000256" key="3">
    <source>
        <dbReference type="ARBA" id="ARBA00023125"/>
    </source>
</evidence>
<keyword evidence="5" id="KW-0539">Nucleus</keyword>
<dbReference type="FunFam" id="2.20.25.80:FF:000004">
    <property type="entry name" value="WRKY transcription factor 65"/>
    <property type="match status" value="1"/>
</dbReference>
<evidence type="ECO:0000259" key="7">
    <source>
        <dbReference type="PROSITE" id="PS50811"/>
    </source>
</evidence>
<dbReference type="InterPro" id="IPR018872">
    <property type="entry name" value="Zn-cluster-dom"/>
</dbReference>
<keyword evidence="2" id="KW-0805">Transcription regulation</keyword>
<accession>A0AAQ3JT15</accession>
<feature type="compositionally biased region" description="Low complexity" evidence="6">
    <location>
        <begin position="75"/>
        <end position="95"/>
    </location>
</feature>
<gene>
    <name evidence="8" type="ORF">Cni_G03713</name>
</gene>